<evidence type="ECO:0000259" key="4">
    <source>
        <dbReference type="Pfam" id="PF17874"/>
    </source>
</evidence>
<evidence type="ECO:0000256" key="2">
    <source>
        <dbReference type="ARBA" id="ARBA00022803"/>
    </source>
</evidence>
<dbReference type="GO" id="GO:0009658">
    <property type="term" value="P:chloroplast organization"/>
    <property type="evidence" value="ECO:0007669"/>
    <property type="project" value="TreeGrafter"/>
</dbReference>
<dbReference type="EMBL" id="JARAOO010000013">
    <property type="protein sequence ID" value="KAJ7947290.1"/>
    <property type="molecule type" value="Genomic_DNA"/>
</dbReference>
<comment type="caution">
    <text evidence="5">The sequence shown here is derived from an EMBL/GenBank/DDBJ whole genome shotgun (WGS) entry which is preliminary data.</text>
</comment>
<feature type="domain" description="MalT-like TPR region" evidence="4">
    <location>
        <begin position="175"/>
        <end position="463"/>
    </location>
</feature>
<dbReference type="PANTHER" id="PTHR45641:SF19">
    <property type="entry name" value="NEPHROCYSTIN-3"/>
    <property type="match status" value="1"/>
</dbReference>
<dbReference type="InterPro" id="IPR019734">
    <property type="entry name" value="TPR_rpt"/>
</dbReference>
<dbReference type="PROSITE" id="PS50005">
    <property type="entry name" value="TPR"/>
    <property type="match status" value="1"/>
</dbReference>
<gene>
    <name evidence="5" type="ORF">O6P43_032115</name>
</gene>
<dbReference type="AlphaFoldDB" id="A0AAD7KYH8"/>
<organism evidence="5 6">
    <name type="scientific">Quillaja saponaria</name>
    <name type="common">Soap bark tree</name>
    <dbReference type="NCBI Taxonomy" id="32244"/>
    <lineage>
        <taxon>Eukaryota</taxon>
        <taxon>Viridiplantae</taxon>
        <taxon>Streptophyta</taxon>
        <taxon>Embryophyta</taxon>
        <taxon>Tracheophyta</taxon>
        <taxon>Spermatophyta</taxon>
        <taxon>Magnoliopsida</taxon>
        <taxon>eudicotyledons</taxon>
        <taxon>Gunneridae</taxon>
        <taxon>Pentapetalae</taxon>
        <taxon>rosids</taxon>
        <taxon>fabids</taxon>
        <taxon>Fabales</taxon>
        <taxon>Quillajaceae</taxon>
        <taxon>Quillaja</taxon>
    </lineage>
</organism>
<keyword evidence="2 3" id="KW-0802">TPR repeat</keyword>
<dbReference type="KEGG" id="qsa:O6P43_032115"/>
<dbReference type="PANTHER" id="PTHR45641">
    <property type="entry name" value="TETRATRICOPEPTIDE REPEAT PROTEIN (AFU_ORTHOLOGUE AFUA_6G03870)"/>
    <property type="match status" value="1"/>
</dbReference>
<reference evidence="5" key="1">
    <citation type="journal article" date="2023" name="Science">
        <title>Elucidation of the pathway for biosynthesis of saponin adjuvants from the soapbark tree.</title>
        <authorList>
            <person name="Reed J."/>
            <person name="Orme A."/>
            <person name="El-Demerdash A."/>
            <person name="Owen C."/>
            <person name="Martin L.B.B."/>
            <person name="Misra R.C."/>
            <person name="Kikuchi S."/>
            <person name="Rejzek M."/>
            <person name="Martin A.C."/>
            <person name="Harkess A."/>
            <person name="Leebens-Mack J."/>
            <person name="Louveau T."/>
            <person name="Stephenson M.J."/>
            <person name="Osbourn A."/>
        </authorList>
    </citation>
    <scope>NUCLEOTIDE SEQUENCE</scope>
    <source>
        <strain evidence="5">S10</strain>
    </source>
</reference>
<proteinExistence type="predicted"/>
<feature type="repeat" description="TPR" evidence="3">
    <location>
        <begin position="183"/>
        <end position="216"/>
    </location>
</feature>
<dbReference type="InterPro" id="IPR011990">
    <property type="entry name" value="TPR-like_helical_dom_sf"/>
</dbReference>
<dbReference type="Proteomes" id="UP001163823">
    <property type="component" value="Chromosome 13"/>
</dbReference>
<sequence>MEASFLLQCPSLSNYRRRAEILHMVFDHFQKGKTCYPICIRKQKHNIKFYMIPITDVAHHRVLRPASVGSSQVGQTLREDYVSATQSFHSMNDFERELQELFDEVKNLIRMGNKNDAVDLLRANYEAVKEQMNAGAKGIEEAAILDIIALGYMAIGDFKSVGFILDMMNEVVDSLKDDELHLDSILMHMGSMYSTLDKFEKSLHAYQRAAGIMENTCGKDSTFLVTPFLGMAKVLGAVGRATKAVEMYQRAITILESSRGAEGEDLVVPLFGLGNLLLKQGRAMDAETHFIRVLNIYTKLYGKSDGRVGIAMSSLAHVKCAKGNVDEAIYLYQNSLQLIKDSNYMALDDSIMEKMRIDLAELLHVVGRGNEGRVLLEECLLINEKNKGKDHPSLVTHMMNLATSYSRSNNYVESERLLRRSLEIMTKKMGTDDQSITFPMLQLAVTLYHLKQDEEAEQLALEVLRIRETAFGRDSLPVGEALDCLVSIQTRLGKDDSELLKLLKRILSIQEKEFGYESEEVVETLKKIVHYLDKSGRRNEKIPLQKRLSVLRKKNKQRIHY</sequence>
<dbReference type="GO" id="GO:0009507">
    <property type="term" value="C:chloroplast"/>
    <property type="evidence" value="ECO:0007669"/>
    <property type="project" value="TreeGrafter"/>
</dbReference>
<evidence type="ECO:0000256" key="3">
    <source>
        <dbReference type="PROSITE-ProRule" id="PRU00339"/>
    </source>
</evidence>
<keyword evidence="6" id="KW-1185">Reference proteome</keyword>
<keyword evidence="1" id="KW-0677">Repeat</keyword>
<dbReference type="Gene3D" id="1.25.40.10">
    <property type="entry name" value="Tetratricopeptide repeat domain"/>
    <property type="match status" value="2"/>
</dbReference>
<dbReference type="SMART" id="SM00028">
    <property type="entry name" value="TPR"/>
    <property type="match status" value="6"/>
</dbReference>
<evidence type="ECO:0000313" key="6">
    <source>
        <dbReference type="Proteomes" id="UP001163823"/>
    </source>
</evidence>
<protein>
    <submittedName>
        <fullName evidence="5">Nephrocystin-3</fullName>
    </submittedName>
</protein>
<name>A0AAD7KYH8_QUISA</name>
<evidence type="ECO:0000313" key="5">
    <source>
        <dbReference type="EMBL" id="KAJ7947290.1"/>
    </source>
</evidence>
<evidence type="ECO:0000256" key="1">
    <source>
        <dbReference type="ARBA" id="ARBA00022737"/>
    </source>
</evidence>
<dbReference type="SUPFAM" id="SSF48452">
    <property type="entry name" value="TPR-like"/>
    <property type="match status" value="2"/>
</dbReference>
<dbReference type="Pfam" id="PF17874">
    <property type="entry name" value="TPR_MalT"/>
    <property type="match status" value="1"/>
</dbReference>
<dbReference type="InterPro" id="IPR041617">
    <property type="entry name" value="TPR_MalT"/>
</dbReference>
<accession>A0AAD7KYH8</accession>